<reference evidence="2 3" key="1">
    <citation type="journal article" date="2015" name="Genome Biol. Evol.">
        <title>Phylogenomic analyses indicate that early fungi evolved digesting cell walls of algal ancestors of land plants.</title>
        <authorList>
            <person name="Chang Y."/>
            <person name="Wang S."/>
            <person name="Sekimoto S."/>
            <person name="Aerts A.L."/>
            <person name="Choi C."/>
            <person name="Clum A."/>
            <person name="LaButti K.M."/>
            <person name="Lindquist E.A."/>
            <person name="Yee Ngan C."/>
            <person name="Ohm R.A."/>
            <person name="Salamov A.A."/>
            <person name="Grigoriev I.V."/>
            <person name="Spatafora J.W."/>
            <person name="Berbee M.L."/>
        </authorList>
    </citation>
    <scope>NUCLEOTIDE SEQUENCE [LARGE SCALE GENOMIC DNA]</scope>
    <source>
        <strain evidence="2 3">JEL478</strain>
    </source>
</reference>
<sequence length="290" mass="30401">MENSGRGSGSGGGIGSGREPGVNNRFSLDGTPPPSSRQSGPAPPTPGIAISPQPASHTPSIRSIRSAISQLSAARNQQLQAQRGDLSTRAPSLESLVSTSPSPPQSGPALSPPQQQLPHVAASRQRSELPASLVPVPASFPDISGEQSTENKLSSTVGSNASDQSRRQQGPLEVTEAPNSPGPLEHVVPTSSPPGVRKGPTQTSSHPLKSTSPQYHIGQLRISGSHNTDPFPRGTAPEYENETEGLPRPVPSNSLLNGQDVPVVDPQKQANLHDRRPSMLQSWAQSYGRR</sequence>
<gene>
    <name evidence="2" type="ORF">M427DRAFT_279686</name>
</gene>
<feature type="compositionally biased region" description="Polar residues" evidence="1">
    <location>
        <begin position="200"/>
        <end position="214"/>
    </location>
</feature>
<evidence type="ECO:0000313" key="2">
    <source>
        <dbReference type="EMBL" id="KXS21831.1"/>
    </source>
</evidence>
<name>A0A139AYL0_GONPJ</name>
<dbReference type="EMBL" id="KQ965732">
    <property type="protein sequence ID" value="KXS21831.1"/>
    <property type="molecule type" value="Genomic_DNA"/>
</dbReference>
<evidence type="ECO:0000313" key="3">
    <source>
        <dbReference type="Proteomes" id="UP000070544"/>
    </source>
</evidence>
<feature type="compositionally biased region" description="Pro residues" evidence="1">
    <location>
        <begin position="31"/>
        <end position="46"/>
    </location>
</feature>
<feature type="compositionally biased region" description="Polar residues" evidence="1">
    <location>
        <begin position="53"/>
        <end position="81"/>
    </location>
</feature>
<keyword evidence="3" id="KW-1185">Reference proteome</keyword>
<organism evidence="2 3">
    <name type="scientific">Gonapodya prolifera (strain JEL478)</name>
    <name type="common">Monoblepharis prolifera</name>
    <dbReference type="NCBI Taxonomy" id="1344416"/>
    <lineage>
        <taxon>Eukaryota</taxon>
        <taxon>Fungi</taxon>
        <taxon>Fungi incertae sedis</taxon>
        <taxon>Chytridiomycota</taxon>
        <taxon>Chytridiomycota incertae sedis</taxon>
        <taxon>Monoblepharidomycetes</taxon>
        <taxon>Monoblepharidales</taxon>
        <taxon>Gonapodyaceae</taxon>
        <taxon>Gonapodya</taxon>
    </lineage>
</organism>
<feature type="compositionally biased region" description="Polar residues" evidence="1">
    <location>
        <begin position="279"/>
        <end position="290"/>
    </location>
</feature>
<feature type="compositionally biased region" description="Polar residues" evidence="1">
    <location>
        <begin position="145"/>
        <end position="163"/>
    </location>
</feature>
<protein>
    <submittedName>
        <fullName evidence="2">Uncharacterized protein</fullName>
    </submittedName>
</protein>
<accession>A0A139AYL0</accession>
<dbReference type="Proteomes" id="UP000070544">
    <property type="component" value="Unassembled WGS sequence"/>
</dbReference>
<feature type="compositionally biased region" description="Gly residues" evidence="1">
    <location>
        <begin position="1"/>
        <end position="18"/>
    </location>
</feature>
<evidence type="ECO:0000256" key="1">
    <source>
        <dbReference type="SAM" id="MobiDB-lite"/>
    </source>
</evidence>
<dbReference type="AlphaFoldDB" id="A0A139AYL0"/>
<proteinExistence type="predicted"/>
<feature type="region of interest" description="Disordered" evidence="1">
    <location>
        <begin position="1"/>
        <end position="290"/>
    </location>
</feature>